<evidence type="ECO:0000313" key="3">
    <source>
        <dbReference type="Proteomes" id="UP001500908"/>
    </source>
</evidence>
<evidence type="ECO:0000256" key="1">
    <source>
        <dbReference type="SAM" id="MobiDB-lite"/>
    </source>
</evidence>
<organism evidence="2 3">
    <name type="scientific">Salinactinospora qingdaonensis</name>
    <dbReference type="NCBI Taxonomy" id="702744"/>
    <lineage>
        <taxon>Bacteria</taxon>
        <taxon>Bacillati</taxon>
        <taxon>Actinomycetota</taxon>
        <taxon>Actinomycetes</taxon>
        <taxon>Streptosporangiales</taxon>
        <taxon>Nocardiopsidaceae</taxon>
        <taxon>Salinactinospora</taxon>
    </lineage>
</organism>
<gene>
    <name evidence="2" type="ORF">GCM10022402_08730</name>
</gene>
<sequence length="103" mass="10174">MLGDGARPDVSAGGDAGPAARAGSGYVHTAILPGHIAGAAVVVTAVLPSACVDRCRDGAAIGNRSTHYAAESLSCVPTESKVKLHGVTDLSPVRTLAVGRSSP</sequence>
<name>A0ABP7F4M6_9ACTN</name>
<comment type="caution">
    <text evidence="2">The sequence shown here is derived from an EMBL/GenBank/DDBJ whole genome shotgun (WGS) entry which is preliminary data.</text>
</comment>
<reference evidence="3" key="1">
    <citation type="journal article" date="2019" name="Int. J. Syst. Evol. Microbiol.">
        <title>The Global Catalogue of Microorganisms (GCM) 10K type strain sequencing project: providing services to taxonomists for standard genome sequencing and annotation.</title>
        <authorList>
            <consortium name="The Broad Institute Genomics Platform"/>
            <consortium name="The Broad Institute Genome Sequencing Center for Infectious Disease"/>
            <person name="Wu L."/>
            <person name="Ma J."/>
        </authorList>
    </citation>
    <scope>NUCLEOTIDE SEQUENCE [LARGE SCALE GENOMIC DNA]</scope>
    <source>
        <strain evidence="3">JCM 17137</strain>
    </source>
</reference>
<proteinExistence type="predicted"/>
<protein>
    <submittedName>
        <fullName evidence="2">Uncharacterized protein</fullName>
    </submittedName>
</protein>
<dbReference type="EMBL" id="BAABDD010000003">
    <property type="protein sequence ID" value="GAA3730295.1"/>
    <property type="molecule type" value="Genomic_DNA"/>
</dbReference>
<dbReference type="Proteomes" id="UP001500908">
    <property type="component" value="Unassembled WGS sequence"/>
</dbReference>
<accession>A0ABP7F4M6</accession>
<evidence type="ECO:0000313" key="2">
    <source>
        <dbReference type="EMBL" id="GAA3730295.1"/>
    </source>
</evidence>
<feature type="region of interest" description="Disordered" evidence="1">
    <location>
        <begin position="1"/>
        <end position="21"/>
    </location>
</feature>
<keyword evidence="3" id="KW-1185">Reference proteome</keyword>